<dbReference type="Proteomes" id="UP000791440">
    <property type="component" value="Unassembled WGS sequence"/>
</dbReference>
<accession>A0A922CM94</accession>
<evidence type="ECO:0000256" key="6">
    <source>
        <dbReference type="ARBA" id="ARBA00036164"/>
    </source>
</evidence>
<comment type="catalytic activity">
    <reaction evidence="6">
        <text>1D-myo-inositol 1,4,5-trisphosphate + 2 ATP = 1D-myo-inositol 1,3,4,5,6-pentakisphosphate + 2 ADP + 2 H(+)</text>
        <dbReference type="Rhea" id="RHEA:32359"/>
        <dbReference type="ChEBI" id="CHEBI:15378"/>
        <dbReference type="ChEBI" id="CHEBI:30616"/>
        <dbReference type="ChEBI" id="CHEBI:57733"/>
        <dbReference type="ChEBI" id="CHEBI:203600"/>
        <dbReference type="ChEBI" id="CHEBI:456216"/>
        <dbReference type="EC" id="2.7.1.151"/>
    </reaction>
</comment>
<feature type="compositionally biased region" description="Polar residues" evidence="9">
    <location>
        <begin position="297"/>
        <end position="313"/>
    </location>
</feature>
<reference evidence="10" key="2">
    <citation type="submission" date="2020-12" db="EMBL/GenBank/DDBJ databases">
        <authorList>
            <person name="Kanost M."/>
        </authorList>
    </citation>
    <scope>NUCLEOTIDE SEQUENCE</scope>
</reference>
<dbReference type="AlphaFoldDB" id="A0A922CM94"/>
<keyword evidence="4 8" id="KW-0418">Kinase</keyword>
<dbReference type="SUPFAM" id="SSF56104">
    <property type="entry name" value="SAICAR synthase-like"/>
    <property type="match status" value="1"/>
</dbReference>
<proteinExistence type="inferred from homology"/>
<dbReference type="EMBL" id="JH668400">
    <property type="protein sequence ID" value="KAG6451116.1"/>
    <property type="molecule type" value="Genomic_DNA"/>
</dbReference>
<comment type="caution">
    <text evidence="10">The sequence shown here is derived from an EMBL/GenBank/DDBJ whole genome shotgun (WGS) entry which is preliminary data.</text>
</comment>
<dbReference type="EMBL" id="JH668400">
    <property type="protein sequence ID" value="KAG6451115.1"/>
    <property type="molecule type" value="Genomic_DNA"/>
</dbReference>
<feature type="region of interest" description="Disordered" evidence="9">
    <location>
        <begin position="292"/>
        <end position="314"/>
    </location>
</feature>
<dbReference type="PANTHER" id="PTHR12400">
    <property type="entry name" value="INOSITOL POLYPHOSPHATE KINASE"/>
    <property type="match status" value="1"/>
</dbReference>
<evidence type="ECO:0000313" key="11">
    <source>
        <dbReference type="Proteomes" id="UP000791440"/>
    </source>
</evidence>
<dbReference type="Pfam" id="PF03770">
    <property type="entry name" value="IPK"/>
    <property type="match status" value="1"/>
</dbReference>
<evidence type="ECO:0000256" key="4">
    <source>
        <dbReference type="ARBA" id="ARBA00022777"/>
    </source>
</evidence>
<evidence type="ECO:0000256" key="3">
    <source>
        <dbReference type="ARBA" id="ARBA00022741"/>
    </source>
</evidence>
<dbReference type="EC" id="2.7.-.-" evidence="8"/>
<dbReference type="GO" id="GO:0005524">
    <property type="term" value="F:ATP binding"/>
    <property type="evidence" value="ECO:0007669"/>
    <property type="project" value="UniProtKB-KW"/>
</dbReference>
<dbReference type="InterPro" id="IPR005522">
    <property type="entry name" value="IPK"/>
</dbReference>
<dbReference type="GO" id="GO:0032958">
    <property type="term" value="P:inositol phosphate biosynthetic process"/>
    <property type="evidence" value="ECO:0007669"/>
    <property type="project" value="InterPro"/>
</dbReference>
<dbReference type="EMBL" id="JH668400">
    <property type="protein sequence ID" value="KAG6451114.1"/>
    <property type="molecule type" value="Genomic_DNA"/>
</dbReference>
<comment type="similarity">
    <text evidence="1 8">Belongs to the inositol phosphokinase (IPK) family.</text>
</comment>
<dbReference type="Gene3D" id="3.30.470.160">
    <property type="entry name" value="Inositol polyphosphate kinase"/>
    <property type="match status" value="1"/>
</dbReference>
<evidence type="ECO:0000256" key="2">
    <source>
        <dbReference type="ARBA" id="ARBA00022679"/>
    </source>
</evidence>
<dbReference type="GO" id="GO:0005737">
    <property type="term" value="C:cytoplasm"/>
    <property type="evidence" value="ECO:0007669"/>
    <property type="project" value="TreeGrafter"/>
</dbReference>
<gene>
    <name evidence="10" type="ORF">O3G_MSEX006971</name>
</gene>
<dbReference type="GO" id="GO:0005634">
    <property type="term" value="C:nucleus"/>
    <property type="evidence" value="ECO:0007669"/>
    <property type="project" value="TreeGrafter"/>
</dbReference>
<keyword evidence="5" id="KW-0067">ATP-binding</keyword>
<evidence type="ECO:0000256" key="1">
    <source>
        <dbReference type="ARBA" id="ARBA00007374"/>
    </source>
</evidence>
<dbReference type="InterPro" id="IPR038286">
    <property type="entry name" value="IPK_sf"/>
</dbReference>
<organism evidence="10 11">
    <name type="scientific">Manduca sexta</name>
    <name type="common">Tobacco hawkmoth</name>
    <name type="synonym">Tobacco hornworm</name>
    <dbReference type="NCBI Taxonomy" id="7130"/>
    <lineage>
        <taxon>Eukaryota</taxon>
        <taxon>Metazoa</taxon>
        <taxon>Ecdysozoa</taxon>
        <taxon>Arthropoda</taxon>
        <taxon>Hexapoda</taxon>
        <taxon>Insecta</taxon>
        <taxon>Pterygota</taxon>
        <taxon>Neoptera</taxon>
        <taxon>Endopterygota</taxon>
        <taxon>Lepidoptera</taxon>
        <taxon>Glossata</taxon>
        <taxon>Ditrysia</taxon>
        <taxon>Bombycoidea</taxon>
        <taxon>Sphingidae</taxon>
        <taxon>Sphinginae</taxon>
        <taxon>Sphingini</taxon>
        <taxon>Manduca</taxon>
    </lineage>
</organism>
<evidence type="ECO:0000256" key="8">
    <source>
        <dbReference type="RuleBase" id="RU363090"/>
    </source>
</evidence>
<keyword evidence="3" id="KW-0547">Nucleotide-binding</keyword>
<comment type="catalytic activity">
    <reaction evidence="7">
        <text>1D-myo-inositol 1,3,4,6-tetrakisphosphate + ATP = 1D-myo-inositol 1,3,4,5,6-pentakisphosphate + ADP + H(+)</text>
        <dbReference type="Rhea" id="RHEA:12717"/>
        <dbReference type="ChEBI" id="CHEBI:15378"/>
        <dbReference type="ChEBI" id="CHEBI:30616"/>
        <dbReference type="ChEBI" id="CHEBI:57660"/>
        <dbReference type="ChEBI" id="CHEBI:57733"/>
        <dbReference type="ChEBI" id="CHEBI:456216"/>
        <dbReference type="EC" id="2.7.1.140"/>
    </reaction>
</comment>
<evidence type="ECO:0000256" key="7">
    <source>
        <dbReference type="ARBA" id="ARBA00036525"/>
    </source>
</evidence>
<keyword evidence="11" id="KW-1185">Reference proteome</keyword>
<name>A0A922CM94_MANSE</name>
<dbReference type="GO" id="GO:0051765">
    <property type="term" value="F:inositol tetrakisphosphate kinase activity"/>
    <property type="evidence" value="ECO:0007669"/>
    <property type="project" value="TreeGrafter"/>
</dbReference>
<dbReference type="GO" id="GO:0008440">
    <property type="term" value="F:inositol-1,4,5-trisphosphate 3-kinase activity"/>
    <property type="evidence" value="ECO:0007669"/>
    <property type="project" value="TreeGrafter"/>
</dbReference>
<evidence type="ECO:0000256" key="5">
    <source>
        <dbReference type="ARBA" id="ARBA00022840"/>
    </source>
</evidence>
<keyword evidence="2 8" id="KW-0808">Transferase</keyword>
<dbReference type="PANTHER" id="PTHR12400:SF51">
    <property type="entry name" value="INOSITOL POLYPHOSPHATE MULTIKINASE"/>
    <property type="match status" value="1"/>
</dbReference>
<evidence type="ECO:0000256" key="9">
    <source>
        <dbReference type="SAM" id="MobiDB-lite"/>
    </source>
</evidence>
<sequence length="440" mass="50293">MSNGTERRGGCVRRQRSIHHVHYDLRRRDEDMAKPLVLPTCSLQVYDTQVAGHKSVEDTKYLGLLQCNNGTILKPILKESQRREVDFYNRLYSSTDPELVELRRIAPKYYGCKRFTYNGHEQEYIILEDLTQRMLEPCVMDVKIGKRTWDPLATEEKKKNEQTKYALCKQEYGFCIPGFQVYKLATGKLHRYNKDYGKKLHGQAVKDAIRTFLNGGSGAGLCRALVLQLVSRLWRVQRWARGVRVRLYSASLLLAYDAAKLRACCVAAPAPTHAPTHALLPMNCRSAPITRRKSIHSTHSPSTGSNFSGQITSKGPHYKKVNSVPITSMTLAQNSFAPPPPINSPWSEALERLNHNHSFEHNYEDKLSKIKMNYRALLDQLSYDSPNPKPWGTVAIIDFAHAFFNDDDDEKSVDENFKEGIDNFVEILEDFLRETDDQVI</sequence>
<dbReference type="EMBL" id="JH668400">
    <property type="protein sequence ID" value="KAG6451117.1"/>
    <property type="molecule type" value="Genomic_DNA"/>
</dbReference>
<protein>
    <recommendedName>
        <fullName evidence="8">Kinase</fullName>
        <ecNumber evidence="8">2.7.-.-</ecNumber>
    </recommendedName>
</protein>
<reference evidence="10" key="1">
    <citation type="journal article" date="2016" name="Insect Biochem. Mol. Biol.">
        <title>Multifaceted biological insights from a draft genome sequence of the tobacco hornworm moth, Manduca sexta.</title>
        <authorList>
            <person name="Kanost M.R."/>
            <person name="Arrese E.L."/>
            <person name="Cao X."/>
            <person name="Chen Y.R."/>
            <person name="Chellapilla S."/>
            <person name="Goldsmith M.R."/>
            <person name="Grosse-Wilde E."/>
            <person name="Heckel D.G."/>
            <person name="Herndon N."/>
            <person name="Jiang H."/>
            <person name="Papanicolaou A."/>
            <person name="Qu J."/>
            <person name="Soulages J.L."/>
            <person name="Vogel H."/>
            <person name="Walters J."/>
            <person name="Waterhouse R.M."/>
            <person name="Ahn S.J."/>
            <person name="Almeida F.C."/>
            <person name="An C."/>
            <person name="Aqrawi P."/>
            <person name="Bretschneider A."/>
            <person name="Bryant W.B."/>
            <person name="Bucks S."/>
            <person name="Chao H."/>
            <person name="Chevignon G."/>
            <person name="Christen J.M."/>
            <person name="Clarke D.F."/>
            <person name="Dittmer N.T."/>
            <person name="Ferguson L.C.F."/>
            <person name="Garavelou S."/>
            <person name="Gordon K.H.J."/>
            <person name="Gunaratna R.T."/>
            <person name="Han Y."/>
            <person name="Hauser F."/>
            <person name="He Y."/>
            <person name="Heidel-Fischer H."/>
            <person name="Hirsh A."/>
            <person name="Hu Y."/>
            <person name="Jiang H."/>
            <person name="Kalra D."/>
            <person name="Klinner C."/>
            <person name="Konig C."/>
            <person name="Kovar C."/>
            <person name="Kroll A.R."/>
            <person name="Kuwar S.S."/>
            <person name="Lee S.L."/>
            <person name="Lehman R."/>
            <person name="Li K."/>
            <person name="Li Z."/>
            <person name="Liang H."/>
            <person name="Lovelace S."/>
            <person name="Lu Z."/>
            <person name="Mansfield J.H."/>
            <person name="McCulloch K.J."/>
            <person name="Mathew T."/>
            <person name="Morton B."/>
            <person name="Muzny D.M."/>
            <person name="Neunemann D."/>
            <person name="Ongeri F."/>
            <person name="Pauchet Y."/>
            <person name="Pu L.L."/>
            <person name="Pyrousis I."/>
            <person name="Rao X.J."/>
            <person name="Redding A."/>
            <person name="Roesel C."/>
            <person name="Sanchez-Gracia A."/>
            <person name="Schaack S."/>
            <person name="Shukla A."/>
            <person name="Tetreau G."/>
            <person name="Wang Y."/>
            <person name="Xiong G.H."/>
            <person name="Traut W."/>
            <person name="Walsh T.K."/>
            <person name="Worley K.C."/>
            <person name="Wu D."/>
            <person name="Wu W."/>
            <person name="Wu Y.Q."/>
            <person name="Zhang X."/>
            <person name="Zou Z."/>
            <person name="Zucker H."/>
            <person name="Briscoe A.D."/>
            <person name="Burmester T."/>
            <person name="Clem R.J."/>
            <person name="Feyereisen R."/>
            <person name="Grimmelikhuijzen C.J.P."/>
            <person name="Hamodrakas S.J."/>
            <person name="Hansson B.S."/>
            <person name="Huguet E."/>
            <person name="Jermiin L.S."/>
            <person name="Lan Q."/>
            <person name="Lehman H.K."/>
            <person name="Lorenzen M."/>
            <person name="Merzendorfer H."/>
            <person name="Michalopoulos I."/>
            <person name="Morton D.B."/>
            <person name="Muthukrishnan S."/>
            <person name="Oakeshott J.G."/>
            <person name="Palmer W."/>
            <person name="Park Y."/>
            <person name="Passarelli A.L."/>
            <person name="Rozas J."/>
            <person name="Schwartz L.M."/>
            <person name="Smith W."/>
            <person name="Southgate A."/>
            <person name="Vilcinskas A."/>
            <person name="Vogt R."/>
            <person name="Wang P."/>
            <person name="Werren J."/>
            <person name="Yu X.Q."/>
            <person name="Zhou J.J."/>
            <person name="Brown S.J."/>
            <person name="Scherer S.E."/>
            <person name="Richards S."/>
            <person name="Blissard G.W."/>
        </authorList>
    </citation>
    <scope>NUCLEOTIDE SEQUENCE</scope>
</reference>
<evidence type="ECO:0000313" key="10">
    <source>
        <dbReference type="EMBL" id="KAG6451114.1"/>
    </source>
</evidence>